<dbReference type="Proteomes" id="UP000002281">
    <property type="component" value="Chromosome 2"/>
</dbReference>
<keyword evidence="12" id="KW-1185">Reference proteome</keyword>
<dbReference type="AlphaFoldDB" id="F7BNM9"/>
<gene>
    <name evidence="11 13" type="primary">GAR1</name>
</gene>
<dbReference type="GeneTree" id="ENSGT00730000111223"/>
<dbReference type="FunFam" id="2.40.10.230:FF:000001">
    <property type="entry name" value="H/ACA ribonucleoprotein complex subunit"/>
    <property type="match status" value="1"/>
</dbReference>
<evidence type="ECO:0000256" key="8">
    <source>
        <dbReference type="ARBA" id="ARBA00058344"/>
    </source>
</evidence>
<evidence type="ECO:0000256" key="1">
    <source>
        <dbReference type="ARBA" id="ARBA00004604"/>
    </source>
</evidence>
<comment type="function">
    <text evidence="8">Required for ribosome biogenesis and telomere maintenance. Part of the H/ACA small nucleolar ribonucleoprotein (H/ACA snoRNP) complex, which catalyzes pseudouridylation of rRNA. This involves the isomerization of uridine such that the ribose is subsequently attached to C5, instead of the normal N1. Each rRNA can contain up to 100 pseudouridine ('psi') residues, which may serve to stabilize the conformation of rRNAs. May also be required for correct processing or intranuclear trafficking of TERC, the RNA component of the telomerase reverse transcriptase (TERT) holoenzyme.</text>
</comment>
<keyword evidence="6 9" id="KW-0687">Ribonucleoprotein</keyword>
<dbReference type="HOGENOM" id="CLU_080002_0_1_1"/>
<evidence type="ECO:0000256" key="2">
    <source>
        <dbReference type="ARBA" id="ARBA00022517"/>
    </source>
</evidence>
<keyword evidence="3 9" id="KW-0698">rRNA processing</keyword>
<evidence type="ECO:0000256" key="7">
    <source>
        <dbReference type="ARBA" id="ARBA00038293"/>
    </source>
</evidence>
<evidence type="ECO:0000256" key="4">
    <source>
        <dbReference type="ARBA" id="ARBA00022884"/>
    </source>
</evidence>
<evidence type="ECO:0000313" key="11">
    <source>
        <dbReference type="Ensembl" id="ENSECAP00000011412.4"/>
    </source>
</evidence>
<dbReference type="Bgee" id="ENSECAG00000013624">
    <property type="expression patterns" value="Expressed in trophectoderm and 23 other cell types or tissues"/>
</dbReference>
<evidence type="ECO:0000256" key="6">
    <source>
        <dbReference type="ARBA" id="ARBA00023274"/>
    </source>
</evidence>
<comment type="subcellular location">
    <subcellularLocation>
        <location evidence="1 9">Nucleus</location>
        <location evidence="1 9">Nucleolus</location>
    </subcellularLocation>
</comment>
<dbReference type="InterPro" id="IPR009000">
    <property type="entry name" value="Transl_B-barrel_sf"/>
</dbReference>
<dbReference type="Pfam" id="PF04410">
    <property type="entry name" value="Gar1"/>
    <property type="match status" value="1"/>
</dbReference>
<protein>
    <recommendedName>
        <fullName evidence="9">H/ACA ribonucleoprotein complex subunit</fullName>
    </recommendedName>
</protein>
<evidence type="ECO:0000256" key="10">
    <source>
        <dbReference type="SAM" id="MobiDB-lite"/>
    </source>
</evidence>
<feature type="region of interest" description="Disordered" evidence="10">
    <location>
        <begin position="1"/>
        <end position="62"/>
    </location>
</feature>
<organism evidence="11 12">
    <name type="scientific">Equus caballus</name>
    <name type="common">Horse</name>
    <dbReference type="NCBI Taxonomy" id="9796"/>
    <lineage>
        <taxon>Eukaryota</taxon>
        <taxon>Metazoa</taxon>
        <taxon>Chordata</taxon>
        <taxon>Craniata</taxon>
        <taxon>Vertebrata</taxon>
        <taxon>Euteleostomi</taxon>
        <taxon>Mammalia</taxon>
        <taxon>Eutheria</taxon>
        <taxon>Laurasiatheria</taxon>
        <taxon>Perissodactyla</taxon>
        <taxon>Equidae</taxon>
        <taxon>Equus</taxon>
    </lineage>
</organism>
<keyword evidence="2 9" id="KW-0690">Ribosome biogenesis</keyword>
<evidence type="ECO:0000256" key="9">
    <source>
        <dbReference type="RuleBase" id="RU364004"/>
    </source>
</evidence>
<accession>F7BNM9</accession>
<name>F7BNM9_HORSE</name>
<feature type="compositionally biased region" description="Gly residues" evidence="10">
    <location>
        <begin position="1"/>
        <end position="57"/>
    </location>
</feature>
<dbReference type="GO" id="GO:0034513">
    <property type="term" value="F:box H/ACA snoRNA binding"/>
    <property type="evidence" value="ECO:0000318"/>
    <property type="project" value="GO_Central"/>
</dbReference>
<reference evidence="11 12" key="1">
    <citation type="journal article" date="2009" name="Science">
        <title>Genome sequence, comparative analysis, and population genetics of the domestic horse.</title>
        <authorList>
            <consortium name="Broad Institute Genome Sequencing Platform"/>
            <consortium name="Broad Institute Whole Genome Assembly Team"/>
            <person name="Wade C.M."/>
            <person name="Giulotto E."/>
            <person name="Sigurdsson S."/>
            <person name="Zoli M."/>
            <person name="Gnerre S."/>
            <person name="Imsland F."/>
            <person name="Lear T.L."/>
            <person name="Adelson D.L."/>
            <person name="Bailey E."/>
            <person name="Bellone R.R."/>
            <person name="Bloecker H."/>
            <person name="Distl O."/>
            <person name="Edgar R.C."/>
            <person name="Garber M."/>
            <person name="Leeb T."/>
            <person name="Mauceli E."/>
            <person name="MacLeod J.N."/>
            <person name="Penedo M.C.T."/>
            <person name="Raison J.M."/>
            <person name="Sharpe T."/>
            <person name="Vogel J."/>
            <person name="Andersson L."/>
            <person name="Antczak D.F."/>
            <person name="Biagi T."/>
            <person name="Binns M.M."/>
            <person name="Chowdhary B.P."/>
            <person name="Coleman S.J."/>
            <person name="Della Valle G."/>
            <person name="Fryc S."/>
            <person name="Guerin G."/>
            <person name="Hasegawa T."/>
            <person name="Hill E.W."/>
            <person name="Jurka J."/>
            <person name="Kiialainen A."/>
            <person name="Lindgren G."/>
            <person name="Liu J."/>
            <person name="Magnani E."/>
            <person name="Mickelson J.R."/>
            <person name="Murray J."/>
            <person name="Nergadze S.G."/>
            <person name="Onofrio R."/>
            <person name="Pedroni S."/>
            <person name="Piras M.F."/>
            <person name="Raudsepp T."/>
            <person name="Rocchi M."/>
            <person name="Roeed K.H."/>
            <person name="Ryder O.A."/>
            <person name="Searle S."/>
            <person name="Skow L."/>
            <person name="Swinburne J.E."/>
            <person name="Syvaenen A.C."/>
            <person name="Tozaki T."/>
            <person name="Valberg S.J."/>
            <person name="Vaudin M."/>
            <person name="White J.R."/>
            <person name="Zody M.C."/>
            <person name="Lander E.S."/>
            <person name="Lindblad-Toh K."/>
        </authorList>
    </citation>
    <scope>NUCLEOTIDE SEQUENCE [LARGE SCALE GENOMIC DNA]</scope>
    <source>
        <strain evidence="11 12">Thoroughbred</strain>
    </source>
</reference>
<dbReference type="InterPro" id="IPR038664">
    <property type="entry name" value="Gar1/Naf1_Cbf5-bd_sf"/>
</dbReference>
<dbReference type="InterPro" id="IPR007504">
    <property type="entry name" value="H/ACA_rnp_Gar1/Naf1"/>
</dbReference>
<dbReference type="SUPFAM" id="SSF50447">
    <property type="entry name" value="Translation proteins"/>
    <property type="match status" value="1"/>
</dbReference>
<dbReference type="GO" id="GO:0000454">
    <property type="term" value="P:snoRNA guided rRNA pseudouridine synthesis"/>
    <property type="evidence" value="ECO:0000318"/>
    <property type="project" value="GO_Central"/>
</dbReference>
<comment type="similarity">
    <text evidence="7 9">Belongs to the GAR1 family.</text>
</comment>
<evidence type="ECO:0000256" key="5">
    <source>
        <dbReference type="ARBA" id="ARBA00023242"/>
    </source>
</evidence>
<dbReference type="GO" id="GO:0031429">
    <property type="term" value="C:box H/ACA snoRNP complex"/>
    <property type="evidence" value="ECO:0000318"/>
    <property type="project" value="GO_Central"/>
</dbReference>
<evidence type="ECO:0000313" key="12">
    <source>
        <dbReference type="Proteomes" id="UP000002281"/>
    </source>
</evidence>
<dbReference type="Ensembl" id="ENSECAT00000014291.4">
    <property type="protein sequence ID" value="ENSECAP00000011412.4"/>
    <property type="gene ID" value="ENSECAG00000013624.4"/>
</dbReference>
<keyword evidence="5 9" id="KW-0539">Nucleus</keyword>
<evidence type="ECO:0000313" key="13">
    <source>
        <dbReference type="VGNC" id="VGNC:18245"/>
    </source>
</evidence>
<dbReference type="VGNC" id="VGNC:18245">
    <property type="gene designation" value="GAR1"/>
</dbReference>
<dbReference type="Gene3D" id="2.40.10.230">
    <property type="entry name" value="Probable tRNA pseudouridine synthase domain"/>
    <property type="match status" value="1"/>
</dbReference>
<reference evidence="11" key="3">
    <citation type="submission" date="2025-09" db="UniProtKB">
        <authorList>
            <consortium name="Ensembl"/>
        </authorList>
    </citation>
    <scope>IDENTIFICATION</scope>
    <source>
        <strain evidence="11">Thoroughbred</strain>
    </source>
</reference>
<dbReference type="PANTHER" id="PTHR23237:SF6">
    <property type="entry name" value="H_ACA RIBONUCLEOPROTEIN COMPLEX SUBUNIT 1"/>
    <property type="match status" value="1"/>
</dbReference>
<proteinExistence type="inferred from homology"/>
<comment type="subunit">
    <text evidence="9">Component of the small nucleolar ribonucleoprotein particles containing H/ACA-type snoRNAs (H/ACA snoRNPs).</text>
</comment>
<dbReference type="ExpressionAtlas" id="F7BNM9">
    <property type="expression patterns" value="baseline"/>
</dbReference>
<dbReference type="PANTHER" id="PTHR23237">
    <property type="entry name" value="NUCLEOLAR PROTEIN FAMILY A MEMBER 1 SNORNP PROTEIN GAR1"/>
    <property type="match status" value="1"/>
</dbReference>
<comment type="function">
    <text evidence="9">Required for ribosome biogenesis. Part of a complex which catalyzes pseudouridylation of rRNA. This involves the isomerization of uridine such that the ribose is subsequently attached to C5, instead of the normal N1. Pseudouridine ("psi") residues may serve to stabilize the conformation of rRNAs.</text>
</comment>
<sequence length="299" mass="32905">MSFRGGGRGGFNRGGGGGFNRGGGSNNHFRGGGGGSFRGGGGGRGGFGRGGGRGGFNKGQDQGPPEHVVLLGEFLHPCEDDIVCKCTTDENKVPYFNAPVYLENKEQIGKVDEIFGQLRDFYFSVKLSENMKASSFKKLQKTLISCCHCRGFCLDLRVRRDLREVVAGGVEEEEEEEAAEVAEAVALEVEEEAEASGEEGAVVVSEGEDIKWTVDRETSQADFCINLHDLLLWIRKLFLEQVLKNWSFYDHGTETSASCRNKCNRVGSFALKDHEKVFRCFVQRLEVCACLINGQFLFE</sequence>
<reference evidence="11" key="2">
    <citation type="submission" date="2025-08" db="UniProtKB">
        <authorList>
            <consortium name="Ensembl"/>
        </authorList>
    </citation>
    <scope>IDENTIFICATION</scope>
    <source>
        <strain evidence="11">Thoroughbred</strain>
    </source>
</reference>
<keyword evidence="4 9" id="KW-0694">RNA-binding</keyword>
<evidence type="ECO:0000256" key="3">
    <source>
        <dbReference type="ARBA" id="ARBA00022552"/>
    </source>
</evidence>